<evidence type="ECO:0000256" key="3">
    <source>
        <dbReference type="ARBA" id="ARBA00023136"/>
    </source>
</evidence>
<dbReference type="PANTHER" id="PTHR34001">
    <property type="entry name" value="BLL7405 PROTEIN"/>
    <property type="match status" value="1"/>
</dbReference>
<feature type="chain" id="PRO_5021326903" evidence="5">
    <location>
        <begin position="22"/>
        <end position="225"/>
    </location>
</feature>
<organism evidence="7 8">
    <name type="scientific">Paracoccus liaowanqingii</name>
    <dbReference type="NCBI Taxonomy" id="2560053"/>
    <lineage>
        <taxon>Bacteria</taxon>
        <taxon>Pseudomonadati</taxon>
        <taxon>Pseudomonadota</taxon>
        <taxon>Alphaproteobacteria</taxon>
        <taxon>Rhodobacterales</taxon>
        <taxon>Paracoccaceae</taxon>
        <taxon>Paracoccus</taxon>
    </lineage>
</organism>
<evidence type="ECO:0000256" key="4">
    <source>
        <dbReference type="ARBA" id="ARBA00038306"/>
    </source>
</evidence>
<dbReference type="InterPro" id="IPR011250">
    <property type="entry name" value="OMP/PagP_B-barrel"/>
</dbReference>
<evidence type="ECO:0000256" key="1">
    <source>
        <dbReference type="ARBA" id="ARBA00004370"/>
    </source>
</evidence>
<dbReference type="KEGG" id="plia:E4191_16210"/>
<accession>A0A4Y5SQE9</accession>
<keyword evidence="3" id="KW-0472">Membrane</keyword>
<dbReference type="PANTHER" id="PTHR34001:SF3">
    <property type="entry name" value="BLL7405 PROTEIN"/>
    <property type="match status" value="1"/>
</dbReference>
<dbReference type="Gene3D" id="2.40.160.20">
    <property type="match status" value="1"/>
</dbReference>
<name>A0A4Y5SQE9_9RHOB</name>
<dbReference type="GO" id="GO:0016020">
    <property type="term" value="C:membrane"/>
    <property type="evidence" value="ECO:0007669"/>
    <property type="project" value="UniProtKB-SubCell"/>
</dbReference>
<gene>
    <name evidence="7" type="ORF">E4191_16210</name>
</gene>
<comment type="subcellular location">
    <subcellularLocation>
        <location evidence="1">Membrane</location>
    </subcellularLocation>
</comment>
<dbReference type="Pfam" id="PF13505">
    <property type="entry name" value="OMP_b-brl"/>
    <property type="match status" value="1"/>
</dbReference>
<dbReference type="SUPFAM" id="SSF56925">
    <property type="entry name" value="OMPA-like"/>
    <property type="match status" value="1"/>
</dbReference>
<evidence type="ECO:0000259" key="6">
    <source>
        <dbReference type="Pfam" id="PF13505"/>
    </source>
</evidence>
<keyword evidence="2 5" id="KW-0732">Signal</keyword>
<feature type="domain" description="Outer membrane protein beta-barrel" evidence="6">
    <location>
        <begin position="33"/>
        <end position="225"/>
    </location>
</feature>
<protein>
    <submittedName>
        <fullName evidence="7">Porin family protein</fullName>
    </submittedName>
</protein>
<evidence type="ECO:0000256" key="2">
    <source>
        <dbReference type="ARBA" id="ARBA00022729"/>
    </source>
</evidence>
<dbReference type="AlphaFoldDB" id="A0A4Y5SQE9"/>
<dbReference type="InterPro" id="IPR051692">
    <property type="entry name" value="OMP-like"/>
</dbReference>
<dbReference type="EMBL" id="CP040758">
    <property type="protein sequence ID" value="QDA35711.1"/>
    <property type="molecule type" value="Genomic_DNA"/>
</dbReference>
<comment type="similarity">
    <text evidence="4">Belongs to the Omp25/RopB family.</text>
</comment>
<evidence type="ECO:0000313" key="8">
    <source>
        <dbReference type="Proteomes" id="UP000296374"/>
    </source>
</evidence>
<reference evidence="8" key="1">
    <citation type="submission" date="2019-05" db="EMBL/GenBank/DDBJ databases">
        <title>Tamlana fucoidanivorans sp. nov., isolated from the surface of algae collected from Fujian province in China.</title>
        <authorList>
            <person name="Li J."/>
        </authorList>
    </citation>
    <scope>NUCLEOTIDE SEQUENCE [LARGE SCALE GENOMIC DNA]</scope>
    <source>
        <strain evidence="8">2251</strain>
        <plasmid evidence="8">unnamed7</plasmid>
    </source>
</reference>
<feature type="signal peptide" evidence="5">
    <location>
        <begin position="1"/>
        <end position="21"/>
    </location>
</feature>
<dbReference type="Proteomes" id="UP000296374">
    <property type="component" value="Plasmid unnamed7"/>
</dbReference>
<sequence length="225" mass="23670">MRMKKIVSTAVLSLIAMPAFAGGLTVLQPESSAAYGAAASSAPLARNWSGFYAGAQIGYGTLGASVDLENIPGVDWAPKASLTDGDFAYGLHAGYNAQRGRFVYGAEFAVSSGNSRLGGSYEGVEGGAEMDRTSRIVGRVGYDLGDALVYATSGLARAKVSTFGLAGDESYTFDGYVLGVGIDFRVTDNVLLGAEYVHEQFTDFRDAYGFDGKFSTASLKLSYQF</sequence>
<dbReference type="InterPro" id="IPR027385">
    <property type="entry name" value="Beta-barrel_OMP"/>
</dbReference>
<proteinExistence type="inferred from homology"/>
<evidence type="ECO:0000256" key="5">
    <source>
        <dbReference type="SAM" id="SignalP"/>
    </source>
</evidence>
<keyword evidence="7" id="KW-0614">Plasmid</keyword>
<geneLocation type="plasmid" evidence="7 8">
    <name>unnamed7</name>
</geneLocation>
<evidence type="ECO:0000313" key="7">
    <source>
        <dbReference type="EMBL" id="QDA35711.1"/>
    </source>
</evidence>